<keyword evidence="2" id="KW-0732">Signal</keyword>
<evidence type="ECO:0000256" key="1">
    <source>
        <dbReference type="SAM" id="MobiDB-lite"/>
    </source>
</evidence>
<evidence type="ECO:0000313" key="4">
    <source>
        <dbReference type="Proteomes" id="UP000298551"/>
    </source>
</evidence>
<organism evidence="3 4">
    <name type="scientific">Pseudomonas putida</name>
    <name type="common">Arthrobacter siderocapsulatus</name>
    <dbReference type="NCBI Taxonomy" id="303"/>
    <lineage>
        <taxon>Bacteria</taxon>
        <taxon>Pseudomonadati</taxon>
        <taxon>Pseudomonadota</taxon>
        <taxon>Gammaproteobacteria</taxon>
        <taxon>Pseudomonadales</taxon>
        <taxon>Pseudomonadaceae</taxon>
        <taxon>Pseudomonas</taxon>
    </lineage>
</organism>
<evidence type="ECO:0000313" key="3">
    <source>
        <dbReference type="EMBL" id="QCI11798.1"/>
    </source>
</evidence>
<dbReference type="AlphaFoldDB" id="A0A4D6XBA8"/>
<sequence>MKFHVPRMVLFGLFAFAAVGSASATQMHASKPALAAQPAAVQAPANPWPSLASVANGHTGPMLAHDDRYQHDHRWDNRREEWRREQWRREQHRRQIERQREWERRHHRAMEHRYDDAHRHYRR</sequence>
<proteinExistence type="predicted"/>
<feature type="chain" id="PRO_5020205376" evidence="2">
    <location>
        <begin position="25"/>
        <end position="123"/>
    </location>
</feature>
<feature type="compositionally biased region" description="Basic and acidic residues" evidence="1">
    <location>
        <begin position="87"/>
        <end position="104"/>
    </location>
</feature>
<protein>
    <submittedName>
        <fullName evidence="3">Uncharacterized protein</fullName>
    </submittedName>
</protein>
<dbReference type="EMBL" id="CP039371">
    <property type="protein sequence ID" value="QCI11798.1"/>
    <property type="molecule type" value="Genomic_DNA"/>
</dbReference>
<name>A0A4D6XBA8_PSEPU</name>
<feature type="compositionally biased region" description="Basic and acidic residues" evidence="1">
    <location>
        <begin position="111"/>
        <end position="123"/>
    </location>
</feature>
<evidence type="ECO:0000256" key="2">
    <source>
        <dbReference type="SAM" id="SignalP"/>
    </source>
</evidence>
<reference evidence="4" key="1">
    <citation type="submission" date="2019-04" db="EMBL/GenBank/DDBJ databases">
        <title>Genome sequence of Pseudomonas putida 1290, an auxin catabolizing strain.</title>
        <authorList>
            <person name="Laird T.S."/>
            <person name="Leveau J.H.J."/>
        </authorList>
    </citation>
    <scope>NUCLEOTIDE SEQUENCE [LARGE SCALE GENOMIC DNA]</scope>
    <source>
        <strain evidence="4">1290</strain>
    </source>
</reference>
<feature type="signal peptide" evidence="2">
    <location>
        <begin position="1"/>
        <end position="24"/>
    </location>
</feature>
<feature type="region of interest" description="Disordered" evidence="1">
    <location>
        <begin position="87"/>
        <end position="123"/>
    </location>
</feature>
<accession>A0A4D6XBA8</accession>
<dbReference type="Proteomes" id="UP000298551">
    <property type="component" value="Chromosome"/>
</dbReference>
<gene>
    <name evidence="3" type="ORF">E6B08_10665</name>
</gene>
<dbReference type="RefSeq" id="WP_136913961.1">
    <property type="nucleotide sequence ID" value="NZ_CP039371.1"/>
</dbReference>